<evidence type="ECO:0008006" key="4">
    <source>
        <dbReference type="Google" id="ProtNLM"/>
    </source>
</evidence>
<gene>
    <name evidence="2" type="ORF">E0I61_14770</name>
</gene>
<evidence type="ECO:0000313" key="3">
    <source>
        <dbReference type="Proteomes" id="UP000294685"/>
    </source>
</evidence>
<protein>
    <recommendedName>
        <fullName evidence="4">PKD domain-containing protein</fullName>
    </recommendedName>
</protein>
<keyword evidence="1" id="KW-0732">Signal</keyword>
<proteinExistence type="predicted"/>
<dbReference type="InterPro" id="IPR025667">
    <property type="entry name" value="SprB_repeat"/>
</dbReference>
<accession>A0ABY2DNL4</accession>
<evidence type="ECO:0000256" key="1">
    <source>
        <dbReference type="SAM" id="SignalP"/>
    </source>
</evidence>
<reference evidence="2 3" key="1">
    <citation type="submission" date="2019-03" db="EMBL/GenBank/DDBJ databases">
        <title>Novel species of Flavobacterium.</title>
        <authorList>
            <person name="Liu Q."/>
            <person name="Xin Y.-H."/>
        </authorList>
    </citation>
    <scope>NUCLEOTIDE SEQUENCE [LARGE SCALE GENOMIC DNA]</scope>
    <source>
        <strain evidence="2 3">LB2P22</strain>
    </source>
</reference>
<keyword evidence="3" id="KW-1185">Reference proteome</keyword>
<dbReference type="CDD" id="cd00146">
    <property type="entry name" value="PKD"/>
    <property type="match status" value="1"/>
</dbReference>
<name>A0ABY2DNL4_9FLAO</name>
<sequence>MKKITFIRFLAFLILLFSTTIGYSQDTNITFDNTSASLTTTPACTFSGCNAGDVSFGDIYLGDHLGNLATLAYVANPVNGLYIWVKIASNSSKHDLLFQFDYLVGGIRKNFNNTNFVGATTDRLTIKVRGSIITGGSKYRMAQITNYAAGQSLELKNIYLGWSTSGQAIKSNQNISAITCDPPKCSNAYSSGIIIKTPLFADFSISKNCDGGTFQKVVYTSTSTGVEANTNYSWSFPGAATVSPTNLTTIGPYTVTYSSAGPHSASLTVSHPTNEVIPNTKTINNITLQPCCTIAINSIVKTNVQCNGNSDGTVTATKTGGVGTITYDLLFSATSGGSFNATGLPTNGDSNGTYMGLSVGFYKVVVSEANGCSNTSSEVQ</sequence>
<dbReference type="Pfam" id="PF13573">
    <property type="entry name" value="SprB"/>
    <property type="match status" value="1"/>
</dbReference>
<feature type="signal peptide" evidence="1">
    <location>
        <begin position="1"/>
        <end position="24"/>
    </location>
</feature>
<feature type="non-terminal residue" evidence="2">
    <location>
        <position position="380"/>
    </location>
</feature>
<comment type="caution">
    <text evidence="2">The sequence shown here is derived from an EMBL/GenBank/DDBJ whole genome shotgun (WGS) entry which is preliminary data.</text>
</comment>
<evidence type="ECO:0000313" key="2">
    <source>
        <dbReference type="EMBL" id="TDE27572.1"/>
    </source>
</evidence>
<organism evidence="2 3">
    <name type="scientific">Flavobacterium ranwuense</name>
    <dbReference type="NCBI Taxonomy" id="2541725"/>
    <lineage>
        <taxon>Bacteria</taxon>
        <taxon>Pseudomonadati</taxon>
        <taxon>Bacteroidota</taxon>
        <taxon>Flavobacteriia</taxon>
        <taxon>Flavobacteriales</taxon>
        <taxon>Flavobacteriaceae</taxon>
        <taxon>Flavobacterium</taxon>
    </lineage>
</organism>
<dbReference type="EMBL" id="SMLH01000010">
    <property type="protein sequence ID" value="TDE27572.1"/>
    <property type="molecule type" value="Genomic_DNA"/>
</dbReference>
<dbReference type="Proteomes" id="UP000294685">
    <property type="component" value="Unassembled WGS sequence"/>
</dbReference>
<feature type="chain" id="PRO_5045621020" description="PKD domain-containing protein" evidence="1">
    <location>
        <begin position="25"/>
        <end position="380"/>
    </location>
</feature>